<sequence>MKVLVTGGAGFIGSNVADGLLEKGYEVIIVDDLSNGKKENVPEEAKFYKCDIRDKKLYSIFEEEKPDIVIHNAAQLSVRVSVEDPLMDADINIIGGLNVIDACCRYNVDKIIFASSGGTLYGVQKYFPADEKHPTNPISPYGVAKLATENYLYYFYKTYGLKYISLRYGNIYGPRQDPYGEAGVVAIFSNKILEGKNPTINGDGLQTRDYVYVGDAVSVNLKVIESDFVGPLNIGTCKETNVVKLFKILKEVSGKDDIKEIHGPPKKGEQRRSQLSYDLAKKVLGWEPMISIEEGLKLTYEWFKNH</sequence>
<feature type="domain" description="NAD-dependent epimerase/dehydratase" evidence="2">
    <location>
        <begin position="3"/>
        <end position="234"/>
    </location>
</feature>
<evidence type="ECO:0000259" key="2">
    <source>
        <dbReference type="Pfam" id="PF01370"/>
    </source>
</evidence>
<organism evidence="3">
    <name type="scientific">marine sediment metagenome</name>
    <dbReference type="NCBI Taxonomy" id="412755"/>
    <lineage>
        <taxon>unclassified sequences</taxon>
        <taxon>metagenomes</taxon>
        <taxon>ecological metagenomes</taxon>
    </lineage>
</organism>
<protein>
    <recommendedName>
        <fullName evidence="2">NAD-dependent epimerase/dehydratase domain-containing protein</fullName>
    </recommendedName>
</protein>
<dbReference type="AlphaFoldDB" id="X0YL75"/>
<dbReference type="EMBL" id="BART01000808">
    <property type="protein sequence ID" value="GAG56815.1"/>
    <property type="molecule type" value="Genomic_DNA"/>
</dbReference>
<dbReference type="Pfam" id="PF01370">
    <property type="entry name" value="Epimerase"/>
    <property type="match status" value="1"/>
</dbReference>
<dbReference type="InterPro" id="IPR001509">
    <property type="entry name" value="Epimerase_deHydtase"/>
</dbReference>
<proteinExistence type="inferred from homology"/>
<accession>X0YL75</accession>
<dbReference type="SUPFAM" id="SSF51735">
    <property type="entry name" value="NAD(P)-binding Rossmann-fold domains"/>
    <property type="match status" value="1"/>
</dbReference>
<reference evidence="3" key="1">
    <citation type="journal article" date="2014" name="Front. Microbiol.">
        <title>High frequency of phylogenetically diverse reductive dehalogenase-homologous genes in deep subseafloor sedimentary metagenomes.</title>
        <authorList>
            <person name="Kawai M."/>
            <person name="Futagami T."/>
            <person name="Toyoda A."/>
            <person name="Takaki Y."/>
            <person name="Nishi S."/>
            <person name="Hori S."/>
            <person name="Arai W."/>
            <person name="Tsubouchi T."/>
            <person name="Morono Y."/>
            <person name="Uchiyama I."/>
            <person name="Ito T."/>
            <person name="Fujiyama A."/>
            <person name="Inagaki F."/>
            <person name="Takami H."/>
        </authorList>
    </citation>
    <scope>NUCLEOTIDE SEQUENCE</scope>
    <source>
        <strain evidence="3">Expedition CK06-06</strain>
    </source>
</reference>
<dbReference type="PANTHER" id="PTHR43000">
    <property type="entry name" value="DTDP-D-GLUCOSE 4,6-DEHYDRATASE-RELATED"/>
    <property type="match status" value="1"/>
</dbReference>
<dbReference type="Gene3D" id="3.40.50.720">
    <property type="entry name" value="NAD(P)-binding Rossmann-like Domain"/>
    <property type="match status" value="1"/>
</dbReference>
<dbReference type="InterPro" id="IPR036291">
    <property type="entry name" value="NAD(P)-bd_dom_sf"/>
</dbReference>
<evidence type="ECO:0000313" key="3">
    <source>
        <dbReference type="EMBL" id="GAG56815.1"/>
    </source>
</evidence>
<name>X0YL75_9ZZZZ</name>
<gene>
    <name evidence="3" type="ORF">S01H4_03336</name>
</gene>
<comment type="similarity">
    <text evidence="1">Belongs to the NAD(P)-dependent epimerase/dehydratase family.</text>
</comment>
<comment type="caution">
    <text evidence="3">The sequence shown here is derived from an EMBL/GenBank/DDBJ whole genome shotgun (WGS) entry which is preliminary data.</text>
</comment>
<evidence type="ECO:0000256" key="1">
    <source>
        <dbReference type="ARBA" id="ARBA00007637"/>
    </source>
</evidence>
<dbReference type="Gene3D" id="3.90.25.10">
    <property type="entry name" value="UDP-galactose 4-epimerase, domain 1"/>
    <property type="match status" value="1"/>
</dbReference>